<organism evidence="4 5">
    <name type="scientific">Bifiguratus adelaidae</name>
    <dbReference type="NCBI Taxonomy" id="1938954"/>
    <lineage>
        <taxon>Eukaryota</taxon>
        <taxon>Fungi</taxon>
        <taxon>Fungi incertae sedis</taxon>
        <taxon>Mucoromycota</taxon>
        <taxon>Mucoromycotina</taxon>
        <taxon>Endogonomycetes</taxon>
        <taxon>Endogonales</taxon>
        <taxon>Endogonales incertae sedis</taxon>
        <taxon>Bifiguratus</taxon>
    </lineage>
</organism>
<dbReference type="PROSITE" id="PS50893">
    <property type="entry name" value="ABC_TRANSPORTER_2"/>
    <property type="match status" value="1"/>
</dbReference>
<dbReference type="GO" id="GO:0005524">
    <property type="term" value="F:ATP binding"/>
    <property type="evidence" value="ECO:0007669"/>
    <property type="project" value="UniProtKB-KW"/>
</dbReference>
<feature type="domain" description="ABC transporter" evidence="3">
    <location>
        <begin position="27"/>
        <end position="255"/>
    </location>
</feature>
<dbReference type="SUPFAM" id="SSF52540">
    <property type="entry name" value="P-loop containing nucleoside triphosphate hydrolases"/>
    <property type="match status" value="1"/>
</dbReference>
<keyword evidence="2" id="KW-0067">ATP-binding</keyword>
<protein>
    <recommendedName>
        <fullName evidence="3">ABC transporter domain-containing protein</fullName>
    </recommendedName>
</protein>
<dbReference type="InterPro" id="IPR003439">
    <property type="entry name" value="ABC_transporter-like_ATP-bd"/>
</dbReference>
<dbReference type="OrthoDB" id="6512918at2759"/>
<dbReference type="EMBL" id="MVBO01000203">
    <property type="protein sequence ID" value="OZJ02014.1"/>
    <property type="molecule type" value="Genomic_DNA"/>
</dbReference>
<dbReference type="AlphaFoldDB" id="A0A261XUV3"/>
<dbReference type="Gene3D" id="3.40.50.300">
    <property type="entry name" value="P-loop containing nucleotide triphosphate hydrolases"/>
    <property type="match status" value="1"/>
</dbReference>
<keyword evidence="1" id="KW-0547">Nucleotide-binding</keyword>
<evidence type="ECO:0000256" key="1">
    <source>
        <dbReference type="ARBA" id="ARBA00022741"/>
    </source>
</evidence>
<accession>A0A261XUV3</accession>
<evidence type="ECO:0000256" key="2">
    <source>
        <dbReference type="ARBA" id="ARBA00022840"/>
    </source>
</evidence>
<dbReference type="Pfam" id="PF00005">
    <property type="entry name" value="ABC_tran"/>
    <property type="match status" value="1"/>
</dbReference>
<proteinExistence type="predicted"/>
<sequence>MPRMQDLLANNVHVQSKGAIDENAQAIEITDLSFDYGGRNPVPILSNVSLTIERGSRVLLVGANGAGKTTLLRILAGKRLVKGSVRVFGHDAFLDAPKGVTYLGTEWAGNPIVKADLSVGYLLQSMGGDRFAERRDRLLEVLEVDVDWHMHQRSDGERRRVQLVMGLMAPWNLLLMDEVTVDLDVLVRSQLLQYLKEETEQRGATILYATHIFDGKCLSQWPTHLAHMADRTVLSCNSTETSPEYNLFKQYHKEQQLLDSPLMSLCIDWLRRDKERLLRARQAQGSERRLSETDKPKTRWDELSEDMKTYGDKYYNYWSGQP</sequence>
<comment type="caution">
    <text evidence="4">The sequence shown here is derived from an EMBL/GenBank/DDBJ whole genome shotgun (WGS) entry which is preliminary data.</text>
</comment>
<dbReference type="InterPro" id="IPR027417">
    <property type="entry name" value="P-loop_NTPase"/>
</dbReference>
<gene>
    <name evidence="4" type="ORF">BZG36_05203</name>
</gene>
<dbReference type="InterPro" id="IPR003593">
    <property type="entry name" value="AAA+_ATPase"/>
</dbReference>
<dbReference type="SMART" id="SM00382">
    <property type="entry name" value="AAA"/>
    <property type="match status" value="1"/>
</dbReference>
<keyword evidence="5" id="KW-1185">Reference proteome</keyword>
<evidence type="ECO:0000313" key="5">
    <source>
        <dbReference type="Proteomes" id="UP000242875"/>
    </source>
</evidence>
<dbReference type="GO" id="GO:0016887">
    <property type="term" value="F:ATP hydrolysis activity"/>
    <property type="evidence" value="ECO:0007669"/>
    <property type="project" value="InterPro"/>
</dbReference>
<reference evidence="4 5" key="1">
    <citation type="journal article" date="2017" name="Mycologia">
        <title>Bifiguratus adelaidae, gen. et sp. nov., a new member of Mucoromycotina in endophytic and soil-dwelling habitats.</title>
        <authorList>
            <person name="Torres-Cruz T.J."/>
            <person name="Billingsley Tobias T.L."/>
            <person name="Almatruk M."/>
            <person name="Hesse C."/>
            <person name="Kuske C.R."/>
            <person name="Desiro A."/>
            <person name="Benucci G.M."/>
            <person name="Bonito G."/>
            <person name="Stajich J.E."/>
            <person name="Dunlap C."/>
            <person name="Arnold A.E."/>
            <person name="Porras-Alfaro A."/>
        </authorList>
    </citation>
    <scope>NUCLEOTIDE SEQUENCE [LARGE SCALE GENOMIC DNA]</scope>
    <source>
        <strain evidence="4 5">AZ0501</strain>
    </source>
</reference>
<dbReference type="PANTHER" id="PTHR43158:SF2">
    <property type="entry name" value="SKFA PEPTIDE EXPORT ATP-BINDING PROTEIN SKFE"/>
    <property type="match status" value="1"/>
</dbReference>
<evidence type="ECO:0000313" key="4">
    <source>
        <dbReference type="EMBL" id="OZJ02014.1"/>
    </source>
</evidence>
<evidence type="ECO:0000259" key="3">
    <source>
        <dbReference type="PROSITE" id="PS50893"/>
    </source>
</evidence>
<dbReference type="PANTHER" id="PTHR43158">
    <property type="entry name" value="SKFA PEPTIDE EXPORT ATP-BINDING PROTEIN SKFE"/>
    <property type="match status" value="1"/>
</dbReference>
<dbReference type="Proteomes" id="UP000242875">
    <property type="component" value="Unassembled WGS sequence"/>
</dbReference>
<name>A0A261XUV3_9FUNG</name>